<protein>
    <submittedName>
        <fullName evidence="2">Oidioi.mRNA.OKI2018_I69.XSR.g13565.t1.cds</fullName>
    </submittedName>
</protein>
<evidence type="ECO:0000313" key="2">
    <source>
        <dbReference type="EMBL" id="CAG5094447.1"/>
    </source>
</evidence>
<dbReference type="EMBL" id="OU015569">
    <property type="protein sequence ID" value="CAG5094447.1"/>
    <property type="molecule type" value="Genomic_DNA"/>
</dbReference>
<keyword evidence="1" id="KW-0812">Transmembrane</keyword>
<feature type="transmembrane region" description="Helical" evidence="1">
    <location>
        <begin position="81"/>
        <end position="107"/>
    </location>
</feature>
<accession>A0ABN7SBY5</accession>
<reference evidence="2 3" key="1">
    <citation type="submission" date="2021-04" db="EMBL/GenBank/DDBJ databases">
        <authorList>
            <person name="Bliznina A."/>
        </authorList>
    </citation>
    <scope>NUCLEOTIDE SEQUENCE [LARGE SCALE GENOMIC DNA]</scope>
</reference>
<feature type="transmembrane region" description="Helical" evidence="1">
    <location>
        <begin position="14"/>
        <end position="35"/>
    </location>
</feature>
<keyword evidence="1" id="KW-1133">Transmembrane helix</keyword>
<evidence type="ECO:0000313" key="3">
    <source>
        <dbReference type="Proteomes" id="UP001158576"/>
    </source>
</evidence>
<evidence type="ECO:0000256" key="1">
    <source>
        <dbReference type="SAM" id="Phobius"/>
    </source>
</evidence>
<gene>
    <name evidence="2" type="ORF">OKIOD_LOCUS5123</name>
</gene>
<organism evidence="2 3">
    <name type="scientific">Oikopleura dioica</name>
    <name type="common">Tunicate</name>
    <dbReference type="NCBI Taxonomy" id="34765"/>
    <lineage>
        <taxon>Eukaryota</taxon>
        <taxon>Metazoa</taxon>
        <taxon>Chordata</taxon>
        <taxon>Tunicata</taxon>
        <taxon>Appendicularia</taxon>
        <taxon>Copelata</taxon>
        <taxon>Oikopleuridae</taxon>
        <taxon>Oikopleura</taxon>
    </lineage>
</organism>
<dbReference type="Proteomes" id="UP001158576">
    <property type="component" value="Chromosome XSR"/>
</dbReference>
<proteinExistence type="predicted"/>
<keyword evidence="1" id="KW-0472">Membrane</keyword>
<feature type="transmembrane region" description="Helical" evidence="1">
    <location>
        <begin position="47"/>
        <end position="69"/>
    </location>
</feature>
<name>A0ABN7SBY5_OIKDI</name>
<sequence>MDPSTEPCYAVTCIAFAASTYLLSIIVAIFGIEGSRRASSDQKTSKVLFWFHHILGIVAFLALILSLIFMASNVLKVCAGLYSSGLTFAIILIGTCLSLVLLLLSLISAVRARQDLRSIEYRHATFY</sequence>
<keyword evidence="3" id="KW-1185">Reference proteome</keyword>